<dbReference type="Proteomes" id="UP001489004">
    <property type="component" value="Unassembled WGS sequence"/>
</dbReference>
<dbReference type="EMBL" id="JALJOR010000003">
    <property type="protein sequence ID" value="KAK9820383.1"/>
    <property type="molecule type" value="Genomic_DNA"/>
</dbReference>
<keyword evidence="2" id="KW-1185">Reference proteome</keyword>
<reference evidence="1 2" key="1">
    <citation type="journal article" date="2024" name="Nat. Commun.">
        <title>Phylogenomics reveals the evolutionary origins of lichenization in chlorophyte algae.</title>
        <authorList>
            <person name="Puginier C."/>
            <person name="Libourel C."/>
            <person name="Otte J."/>
            <person name="Skaloud P."/>
            <person name="Haon M."/>
            <person name="Grisel S."/>
            <person name="Petersen M."/>
            <person name="Berrin J.G."/>
            <person name="Delaux P.M."/>
            <person name="Dal Grande F."/>
            <person name="Keller J."/>
        </authorList>
    </citation>
    <scope>NUCLEOTIDE SEQUENCE [LARGE SCALE GENOMIC DNA]</scope>
    <source>
        <strain evidence="1 2">SAG 2043</strain>
    </source>
</reference>
<evidence type="ECO:0000313" key="2">
    <source>
        <dbReference type="Proteomes" id="UP001489004"/>
    </source>
</evidence>
<proteinExistence type="predicted"/>
<dbReference type="AlphaFoldDB" id="A0AAW1QG78"/>
<protein>
    <submittedName>
        <fullName evidence="1">Uncharacterized protein</fullName>
    </submittedName>
</protein>
<comment type="caution">
    <text evidence="1">The sequence shown here is derived from an EMBL/GenBank/DDBJ whole genome shotgun (WGS) entry which is preliminary data.</text>
</comment>
<sequence length="188" mass="20525">MFSHSARRMATSAVAHSARSTWPSSPVYRSPLLAGGSRMRFAAPPIRLAKHLAATQHGSGMDTGGPALFGNPPDADIADWRGQLAINYQQMDERITALRNRTAANARQESDMRAQDTLWKLHEQLQSAAPPLMTGSKVLPPFDWTPWRSQLPHLADITGQSSSGVADCVSTFSAQSVYHHNQAILPKE</sequence>
<name>A0AAW1QG78_9CHLO</name>
<accession>A0AAW1QG78</accession>
<gene>
    <name evidence="1" type="ORF">WJX72_009701</name>
</gene>
<organism evidence="1 2">
    <name type="scientific">[Myrmecia] bisecta</name>
    <dbReference type="NCBI Taxonomy" id="41462"/>
    <lineage>
        <taxon>Eukaryota</taxon>
        <taxon>Viridiplantae</taxon>
        <taxon>Chlorophyta</taxon>
        <taxon>core chlorophytes</taxon>
        <taxon>Trebouxiophyceae</taxon>
        <taxon>Trebouxiales</taxon>
        <taxon>Trebouxiaceae</taxon>
        <taxon>Myrmecia</taxon>
    </lineage>
</organism>
<evidence type="ECO:0000313" key="1">
    <source>
        <dbReference type="EMBL" id="KAK9820383.1"/>
    </source>
</evidence>